<evidence type="ECO:0000313" key="1">
    <source>
        <dbReference type="EMBL" id="VVM37925.1"/>
    </source>
</evidence>
<dbReference type="OrthoDB" id="7013770at2"/>
<dbReference type="EMBL" id="CABVHF010000001">
    <property type="protein sequence ID" value="VVM37925.1"/>
    <property type="molecule type" value="Genomic_DNA"/>
</dbReference>
<reference evidence="1 2" key="1">
    <citation type="submission" date="2019-09" db="EMBL/GenBank/DDBJ databases">
        <authorList>
            <person name="Chandra G."/>
            <person name="Truman W A."/>
        </authorList>
    </citation>
    <scope>NUCLEOTIDE SEQUENCE [LARGE SCALE GENOMIC DNA]</scope>
    <source>
        <strain evidence="1">PS631</strain>
    </source>
</reference>
<protein>
    <submittedName>
        <fullName evidence="1">Uncharacterized protein</fullName>
    </submittedName>
</protein>
<dbReference type="RefSeq" id="WP_150568900.1">
    <property type="nucleotide sequence ID" value="NZ_CABVHF010000001.1"/>
</dbReference>
<name>A0A5E6P3S9_PSEFL</name>
<sequence length="63" mass="7062">MTDTMKVRINGEVVDRAVAHTTLAIQEDGSTIEYTEPMLEHDEVVFRPDDDPLPIIVVRTIPA</sequence>
<accession>A0A5E6P3S9</accession>
<gene>
    <name evidence="1" type="ORF">PS631_00128</name>
</gene>
<proteinExistence type="predicted"/>
<dbReference type="AlphaFoldDB" id="A0A5E6P3S9"/>
<organism evidence="1 2">
    <name type="scientific">Pseudomonas fluorescens</name>
    <dbReference type="NCBI Taxonomy" id="294"/>
    <lineage>
        <taxon>Bacteria</taxon>
        <taxon>Pseudomonadati</taxon>
        <taxon>Pseudomonadota</taxon>
        <taxon>Gammaproteobacteria</taxon>
        <taxon>Pseudomonadales</taxon>
        <taxon>Pseudomonadaceae</taxon>
        <taxon>Pseudomonas</taxon>
    </lineage>
</organism>
<dbReference type="Proteomes" id="UP000399692">
    <property type="component" value="Unassembled WGS sequence"/>
</dbReference>
<evidence type="ECO:0000313" key="2">
    <source>
        <dbReference type="Proteomes" id="UP000399692"/>
    </source>
</evidence>